<evidence type="ECO:0000313" key="3">
    <source>
        <dbReference type="Proteomes" id="UP000258928"/>
    </source>
</evidence>
<feature type="chain" id="PRO_5044852203" description="DUF1311 domain-containing protein" evidence="1">
    <location>
        <begin position="30"/>
        <end position="162"/>
    </location>
</feature>
<proteinExistence type="predicted"/>
<evidence type="ECO:0000256" key="1">
    <source>
        <dbReference type="SAM" id="SignalP"/>
    </source>
</evidence>
<evidence type="ECO:0000313" key="2">
    <source>
        <dbReference type="EMBL" id="SXF98789.1"/>
    </source>
</evidence>
<dbReference type="Proteomes" id="UP000258928">
    <property type="component" value="Unassembled WGS sequence"/>
</dbReference>
<dbReference type="EMBL" id="UKAS01000033">
    <property type="protein sequence ID" value="SXF98789.1"/>
    <property type="molecule type" value="Genomic_DNA"/>
</dbReference>
<name>A0ABD7PDY8_KLEVA</name>
<evidence type="ECO:0008006" key="4">
    <source>
        <dbReference type="Google" id="ProtNLM"/>
    </source>
</evidence>
<sequence>MALRVTVKKYTTLASLMLATFIFSISSYADSVFFTEKYSKISNGIQKKLESCQNIAIDGYSYSDCISSAIDDEDKYLGFLRAEIKQNIKNNNLILSEFDRDINCNENIKNTILNNNGSMWPGVAMEYCAVSKDAALKKWSYFYDVMKGSEQYENNLKGIFNE</sequence>
<gene>
    <name evidence="2" type="ORF">SAMEA3729809_05227</name>
</gene>
<comment type="caution">
    <text evidence="2">The sequence shown here is derived from an EMBL/GenBank/DDBJ whole genome shotgun (WGS) entry which is preliminary data.</text>
</comment>
<organism evidence="2 3">
    <name type="scientific">Klebsiella variicola</name>
    <dbReference type="NCBI Taxonomy" id="244366"/>
    <lineage>
        <taxon>Bacteria</taxon>
        <taxon>Pseudomonadati</taxon>
        <taxon>Pseudomonadota</taxon>
        <taxon>Gammaproteobacteria</taxon>
        <taxon>Enterobacterales</taxon>
        <taxon>Enterobacteriaceae</taxon>
        <taxon>Klebsiella/Raoultella group</taxon>
        <taxon>Klebsiella</taxon>
        <taxon>Klebsiella pneumoniae complex</taxon>
    </lineage>
</organism>
<dbReference type="RefSeq" id="WP_072651278.1">
    <property type="nucleotide sequence ID" value="NZ_UKAS01000033.1"/>
</dbReference>
<keyword evidence="1" id="KW-0732">Signal</keyword>
<dbReference type="AlphaFoldDB" id="A0ABD7PDY8"/>
<protein>
    <recommendedName>
        <fullName evidence="4">DUF1311 domain-containing protein</fullName>
    </recommendedName>
</protein>
<feature type="signal peptide" evidence="1">
    <location>
        <begin position="1"/>
        <end position="29"/>
    </location>
</feature>
<accession>A0ABD7PDY8</accession>
<reference evidence="2 3" key="1">
    <citation type="submission" date="2018-08" db="EMBL/GenBank/DDBJ databases">
        <authorList>
            <consortium name="Pathogen Informatics"/>
        </authorList>
    </citation>
    <scope>NUCLEOTIDE SEQUENCE [LARGE SCALE GENOMIC DNA]</scope>
    <source>
        <strain evidence="2 3">EuSCAPE_TR218</strain>
    </source>
</reference>